<dbReference type="GO" id="GO:0005829">
    <property type="term" value="C:cytosol"/>
    <property type="evidence" value="ECO:0007669"/>
    <property type="project" value="TreeGrafter"/>
</dbReference>
<dbReference type="SUPFAM" id="SSF50447">
    <property type="entry name" value="Translation proteins"/>
    <property type="match status" value="1"/>
</dbReference>
<dbReference type="PRINTS" id="PR00980">
    <property type="entry name" value="TRNASYNTHALA"/>
</dbReference>
<keyword evidence="5 11" id="KW-0067">ATP-binding</keyword>
<keyword evidence="6 11" id="KW-0694">RNA-binding</keyword>
<gene>
    <name evidence="11 14" type="primary">alaS</name>
    <name evidence="14" type="ORF">JF888_10180</name>
</gene>
<keyword evidence="11" id="KW-0963">Cytoplasm</keyword>
<dbReference type="SUPFAM" id="SSF55681">
    <property type="entry name" value="Class II aaRS and biotin synthetases"/>
    <property type="match status" value="1"/>
</dbReference>
<feature type="binding site" evidence="11">
    <location>
        <position position="545"/>
    </location>
    <ligand>
        <name>Zn(2+)</name>
        <dbReference type="ChEBI" id="CHEBI:29105"/>
    </ligand>
</feature>
<dbReference type="Pfam" id="PF01411">
    <property type="entry name" value="tRNA-synt_2c"/>
    <property type="match status" value="1"/>
</dbReference>
<feature type="binding site" evidence="11">
    <location>
        <position position="647"/>
    </location>
    <ligand>
        <name>Zn(2+)</name>
        <dbReference type="ChEBI" id="CHEBI:29105"/>
    </ligand>
</feature>
<proteinExistence type="inferred from homology"/>
<dbReference type="FunFam" id="3.30.980.10:FF:000004">
    <property type="entry name" value="Alanine--tRNA ligase, cytoplasmic"/>
    <property type="match status" value="1"/>
</dbReference>
<evidence type="ECO:0000259" key="13">
    <source>
        <dbReference type="PROSITE" id="PS50860"/>
    </source>
</evidence>
<evidence type="ECO:0000313" key="15">
    <source>
        <dbReference type="Proteomes" id="UP000620075"/>
    </source>
</evidence>
<sequence>MTGAEIRARFLRYFQSRDHLIIQSASLVPVDDPTTLFNSAGMQPLQPYYRGVRQPPHGRLVSCQKCFRVVDLDDVGRSDRHCTFFEMLGNFAPTGDYFKERAIPWAWEFAVDQRVGLGLDRERIRVTTHPEDHVAREIWRRETDLRADFVYNNQENWWGQELGPCGYDSELWWDRGPAVGCGRDDCYPDHCERFLEFWNLVFPQFDKRPDGSLPELPSGGAIDTGMGLDRISSILQGVETVFETDQFALIQDHIRQSSSVSATVSERVVADHLRAMTFLISDGVLPAKEGRGYVLRRVIRRAALHGRRLGLRDGLAAGVPSVLETFGEAYPLLAQRQAEIEQSIRAEEESFNRTLERGMELFERLVEQPGLELSGEDAFRLHDTFGFPRELTLELAQERGRTVDLAGFGAAMTGQRERSRRALSHGWSGLQSLPEAEFTGYGRLEESGRVLALRRAGEDVVAVREGEEVEVYLDRSPFYAESGGQVGDTGRIQGPGGEVLVEDTRRPRVGVIAHLGQVLVGRLSTGDQVRGVVDAERRRRIMRHHSATHLLNRALEEALQRPNLQRGSWVGPDHTTFDFPLDRALSADELATLERRINAQVRAALPMTARVLPYAEAVGTGATHLFDEKYGDQVRVVCFGEWSCEFCGGTHCSSSAEVGMAIVTGEASVGQGLRRIDLTVGESAEELVRLRLSQLQQAGRVLGVAPGDVANKAEQLRREQRRLEREMARLRDELRTVSIRGAGASRPSRRQARLPLVMEQVSADGMEDLRGWADRYLEQLGGSGVVVVADGTSFVIKVSRDLAQENPANQLAQVLGRGGGQPQLAQGRLAGDVEEAFAVLEARLR</sequence>
<comment type="catalytic activity">
    <reaction evidence="10 11">
        <text>tRNA(Ala) + L-alanine + ATP = L-alanyl-tRNA(Ala) + AMP + diphosphate</text>
        <dbReference type="Rhea" id="RHEA:12540"/>
        <dbReference type="Rhea" id="RHEA-COMP:9657"/>
        <dbReference type="Rhea" id="RHEA-COMP:9923"/>
        <dbReference type="ChEBI" id="CHEBI:30616"/>
        <dbReference type="ChEBI" id="CHEBI:33019"/>
        <dbReference type="ChEBI" id="CHEBI:57972"/>
        <dbReference type="ChEBI" id="CHEBI:78442"/>
        <dbReference type="ChEBI" id="CHEBI:78497"/>
        <dbReference type="ChEBI" id="CHEBI:456215"/>
        <dbReference type="EC" id="6.1.1.7"/>
    </reaction>
</comment>
<dbReference type="Pfam" id="PF07973">
    <property type="entry name" value="tRNA_SAD"/>
    <property type="match status" value="1"/>
</dbReference>
<dbReference type="Gene3D" id="3.30.930.10">
    <property type="entry name" value="Bira Bifunctional Protein, Domain 2"/>
    <property type="match status" value="1"/>
</dbReference>
<dbReference type="InterPro" id="IPR023033">
    <property type="entry name" value="Ala_tRNA_ligase_euk/bac"/>
</dbReference>
<evidence type="ECO:0000313" key="14">
    <source>
        <dbReference type="EMBL" id="MBJ7603539.1"/>
    </source>
</evidence>
<evidence type="ECO:0000256" key="4">
    <source>
        <dbReference type="ARBA" id="ARBA00022741"/>
    </source>
</evidence>
<dbReference type="HAMAP" id="MF_00036_B">
    <property type="entry name" value="Ala_tRNA_synth_B"/>
    <property type="match status" value="1"/>
</dbReference>
<keyword evidence="2 11" id="KW-0820">tRNA-binding</keyword>
<dbReference type="Proteomes" id="UP000620075">
    <property type="component" value="Unassembled WGS sequence"/>
</dbReference>
<keyword evidence="7 11" id="KW-0648">Protein biosynthesis</keyword>
<dbReference type="RefSeq" id="WP_338179730.1">
    <property type="nucleotide sequence ID" value="NZ_JAEKNQ010000038.1"/>
</dbReference>
<dbReference type="Gene3D" id="3.10.310.40">
    <property type="match status" value="1"/>
</dbReference>
<keyword evidence="8 11" id="KW-0030">Aminoacyl-tRNA synthetase</keyword>
<dbReference type="InterPro" id="IPR018162">
    <property type="entry name" value="Ala-tRNA-ligase_IIc_anticod-bd"/>
</dbReference>
<comment type="subcellular location">
    <subcellularLocation>
        <location evidence="11">Cytoplasm</location>
    </subcellularLocation>
</comment>
<dbReference type="PANTHER" id="PTHR11777:SF9">
    <property type="entry name" value="ALANINE--TRNA LIGASE, CYTOPLASMIC"/>
    <property type="match status" value="1"/>
</dbReference>
<dbReference type="InterPro" id="IPR018164">
    <property type="entry name" value="Ala-tRNA-synth_IIc_N"/>
</dbReference>
<keyword evidence="3 11" id="KW-0436">Ligase</keyword>
<evidence type="ECO:0000256" key="8">
    <source>
        <dbReference type="ARBA" id="ARBA00023146"/>
    </source>
</evidence>
<dbReference type="PANTHER" id="PTHR11777">
    <property type="entry name" value="ALANYL-TRNA SYNTHETASE"/>
    <property type="match status" value="1"/>
</dbReference>
<dbReference type="GO" id="GO:0004813">
    <property type="term" value="F:alanine-tRNA ligase activity"/>
    <property type="evidence" value="ECO:0007669"/>
    <property type="project" value="UniProtKB-UniRule"/>
</dbReference>
<name>A0A934KDL7_9BACT</name>
<dbReference type="InterPro" id="IPR009000">
    <property type="entry name" value="Transl_B-barrel_sf"/>
</dbReference>
<keyword evidence="11" id="KW-0862">Zinc</keyword>
<dbReference type="CDD" id="cd00673">
    <property type="entry name" value="AlaRS_core"/>
    <property type="match status" value="1"/>
</dbReference>
<feature type="domain" description="Alanyl-transfer RNA synthetases family profile" evidence="13">
    <location>
        <begin position="1"/>
        <end position="690"/>
    </location>
</feature>
<evidence type="ECO:0000256" key="1">
    <source>
        <dbReference type="ARBA" id="ARBA00008226"/>
    </source>
</evidence>
<feature type="coiled-coil region" evidence="12">
    <location>
        <begin position="709"/>
        <end position="740"/>
    </location>
</feature>
<reference evidence="14 15" key="1">
    <citation type="submission" date="2020-10" db="EMBL/GenBank/DDBJ databases">
        <title>Ca. Dormibacterota MAGs.</title>
        <authorList>
            <person name="Montgomery K."/>
        </authorList>
    </citation>
    <scope>NUCLEOTIDE SEQUENCE [LARGE SCALE GENOMIC DNA]</scope>
    <source>
        <strain evidence="14">SC8811_S16_3</strain>
    </source>
</reference>
<keyword evidence="12" id="KW-0175">Coiled coil</keyword>
<evidence type="ECO:0000256" key="2">
    <source>
        <dbReference type="ARBA" id="ARBA00022555"/>
    </source>
</evidence>
<evidence type="ECO:0000256" key="5">
    <source>
        <dbReference type="ARBA" id="ARBA00022840"/>
    </source>
</evidence>
<organism evidence="14 15">
    <name type="scientific">Candidatus Dormiibacter inghamiae</name>
    <dbReference type="NCBI Taxonomy" id="3127013"/>
    <lineage>
        <taxon>Bacteria</taxon>
        <taxon>Bacillati</taxon>
        <taxon>Candidatus Dormiibacterota</taxon>
        <taxon>Candidatus Dormibacteria</taxon>
        <taxon>Candidatus Dormibacterales</taxon>
        <taxon>Candidatus Dormibacteraceae</taxon>
        <taxon>Candidatus Dormiibacter</taxon>
    </lineage>
</organism>
<evidence type="ECO:0000256" key="9">
    <source>
        <dbReference type="ARBA" id="ARBA00024779"/>
    </source>
</evidence>
<comment type="function">
    <text evidence="9 11">Catalyzes the attachment of alanine to tRNA(Ala) in a two-step reaction: alanine is first activated by ATP to form Ala-AMP and then transferred to the acceptor end of tRNA(Ala). Also edits incorrectly charged Ser-tRNA(Ala) and Gly-tRNA(Ala) via its editing domain.</text>
</comment>
<dbReference type="Gene3D" id="3.30.980.10">
    <property type="entry name" value="Threonyl-trna Synthetase, Chain A, domain 2"/>
    <property type="match status" value="1"/>
</dbReference>
<dbReference type="GO" id="GO:0005524">
    <property type="term" value="F:ATP binding"/>
    <property type="evidence" value="ECO:0007669"/>
    <property type="project" value="UniProtKB-UniRule"/>
</dbReference>
<comment type="similarity">
    <text evidence="1 11">Belongs to the class-II aminoacyl-tRNA synthetase family.</text>
</comment>
<evidence type="ECO:0000256" key="3">
    <source>
        <dbReference type="ARBA" id="ARBA00022598"/>
    </source>
</evidence>
<dbReference type="SUPFAM" id="SSF101353">
    <property type="entry name" value="Putative anticodon-binding domain of alanyl-tRNA synthetase (AlaRS)"/>
    <property type="match status" value="1"/>
</dbReference>
<dbReference type="EC" id="6.1.1.7" evidence="11"/>
<dbReference type="GO" id="GO:0002161">
    <property type="term" value="F:aminoacyl-tRNA deacylase activity"/>
    <property type="evidence" value="ECO:0007669"/>
    <property type="project" value="TreeGrafter"/>
</dbReference>
<evidence type="ECO:0000256" key="11">
    <source>
        <dbReference type="HAMAP-Rule" id="MF_00036"/>
    </source>
</evidence>
<evidence type="ECO:0000256" key="6">
    <source>
        <dbReference type="ARBA" id="ARBA00022884"/>
    </source>
</evidence>
<dbReference type="InterPro" id="IPR050058">
    <property type="entry name" value="Ala-tRNA_ligase"/>
</dbReference>
<protein>
    <recommendedName>
        <fullName evidence="11">Alanine--tRNA ligase</fullName>
        <ecNumber evidence="11">6.1.1.7</ecNumber>
    </recommendedName>
    <alternativeName>
        <fullName evidence="11">Alanyl-tRNA synthetase</fullName>
        <shortName evidence="11">AlaRS</shortName>
    </alternativeName>
</protein>
<dbReference type="EMBL" id="JAEKNQ010000038">
    <property type="protein sequence ID" value="MBJ7603539.1"/>
    <property type="molecule type" value="Genomic_DNA"/>
</dbReference>
<comment type="caution">
    <text evidence="14">The sequence shown here is derived from an EMBL/GenBank/DDBJ whole genome shotgun (WGS) entry which is preliminary data.</text>
</comment>
<dbReference type="InterPro" id="IPR018163">
    <property type="entry name" value="Thr/Ala-tRNA-synth_IIc_edit"/>
</dbReference>
<evidence type="ECO:0000256" key="12">
    <source>
        <dbReference type="SAM" id="Coils"/>
    </source>
</evidence>
<comment type="domain">
    <text evidence="11">Consists of three domains; the N-terminal catalytic domain, the editing domain and the C-terminal C-Ala domain. The editing domain removes incorrectly charged amino acids, while the C-Ala domain, along with tRNA(Ala), serves as a bridge to cooperatively bring together the editing and aminoacylation centers thus stimulating deacylation of misacylated tRNAs.</text>
</comment>
<feature type="binding site" evidence="11">
    <location>
        <position position="651"/>
    </location>
    <ligand>
        <name>Zn(2+)</name>
        <dbReference type="ChEBI" id="CHEBI:29105"/>
    </ligand>
</feature>
<keyword evidence="11" id="KW-0479">Metal-binding</keyword>
<dbReference type="NCBIfam" id="TIGR00344">
    <property type="entry name" value="alaS"/>
    <property type="match status" value="1"/>
</dbReference>
<dbReference type="SMART" id="SM00863">
    <property type="entry name" value="tRNA_SAD"/>
    <property type="match status" value="1"/>
</dbReference>
<comment type="cofactor">
    <cofactor evidence="11">
        <name>Zn(2+)</name>
        <dbReference type="ChEBI" id="CHEBI:29105"/>
    </cofactor>
    <text evidence="11">Binds 1 zinc ion per subunit.</text>
</comment>
<dbReference type="GO" id="GO:0008270">
    <property type="term" value="F:zinc ion binding"/>
    <property type="evidence" value="ECO:0007669"/>
    <property type="project" value="UniProtKB-UniRule"/>
</dbReference>
<evidence type="ECO:0000256" key="10">
    <source>
        <dbReference type="ARBA" id="ARBA00048300"/>
    </source>
</evidence>
<dbReference type="Gene3D" id="3.30.54.20">
    <property type="match status" value="1"/>
</dbReference>
<evidence type="ECO:0000256" key="7">
    <source>
        <dbReference type="ARBA" id="ARBA00022917"/>
    </source>
</evidence>
<dbReference type="Gene3D" id="2.40.30.130">
    <property type="match status" value="1"/>
</dbReference>
<dbReference type="GO" id="GO:0000049">
    <property type="term" value="F:tRNA binding"/>
    <property type="evidence" value="ECO:0007669"/>
    <property type="project" value="UniProtKB-KW"/>
</dbReference>
<dbReference type="AlphaFoldDB" id="A0A934KDL7"/>
<dbReference type="InterPro" id="IPR045864">
    <property type="entry name" value="aa-tRNA-synth_II/BPL/LPL"/>
</dbReference>
<dbReference type="PROSITE" id="PS50860">
    <property type="entry name" value="AA_TRNA_LIGASE_II_ALA"/>
    <property type="match status" value="1"/>
</dbReference>
<dbReference type="InterPro" id="IPR012947">
    <property type="entry name" value="tRNA_SAD"/>
</dbReference>
<dbReference type="Gene3D" id="6.10.250.550">
    <property type="match status" value="1"/>
</dbReference>
<dbReference type="SUPFAM" id="SSF55186">
    <property type="entry name" value="ThrRS/AlaRS common domain"/>
    <property type="match status" value="1"/>
</dbReference>
<dbReference type="InterPro" id="IPR018165">
    <property type="entry name" value="Ala-tRNA-synth_IIc_core"/>
</dbReference>
<dbReference type="GO" id="GO:0006419">
    <property type="term" value="P:alanyl-tRNA aminoacylation"/>
    <property type="evidence" value="ECO:0007669"/>
    <property type="project" value="UniProtKB-UniRule"/>
</dbReference>
<feature type="binding site" evidence="11">
    <location>
        <position position="549"/>
    </location>
    <ligand>
        <name>Zn(2+)</name>
        <dbReference type="ChEBI" id="CHEBI:29105"/>
    </ligand>
</feature>
<keyword evidence="4 11" id="KW-0547">Nucleotide-binding</keyword>
<dbReference type="InterPro" id="IPR002318">
    <property type="entry name" value="Ala-tRNA-lgiase_IIc"/>
</dbReference>
<accession>A0A934KDL7</accession>